<evidence type="ECO:0000313" key="3">
    <source>
        <dbReference type="Proteomes" id="UP000252884"/>
    </source>
</evidence>
<gene>
    <name evidence="2" type="ORF">DES41_1011067</name>
</gene>
<feature type="domain" description="Pvc16 N-terminal" evidence="1">
    <location>
        <begin position="9"/>
        <end position="178"/>
    </location>
</feature>
<proteinExistence type="predicted"/>
<evidence type="ECO:0000313" key="2">
    <source>
        <dbReference type="EMBL" id="RCW76461.1"/>
    </source>
</evidence>
<dbReference type="Pfam" id="PF14065">
    <property type="entry name" value="Pvc16_N"/>
    <property type="match status" value="1"/>
</dbReference>
<dbReference type="Proteomes" id="UP000252884">
    <property type="component" value="Unassembled WGS sequence"/>
</dbReference>
<dbReference type="AlphaFoldDB" id="A0A368Y859"/>
<sequence>MIDAAIGQVANALNNALQRAFGLSEELVVVSSLYEPDGSVAAGVNNKLAVFLVNIERDTMPVQRPRQADHSLLPPPVSLNLQLMFAASFGAANYTEALKFVASTVAFFQSVPLLDHHNTPGLDPRIDRLVLDIENQAIGELGNLWGIFGGRYVPSVLYRMRMVTFDAGRRDGPLPVVREPIVGAHA</sequence>
<comment type="caution">
    <text evidence="2">The sequence shown here is derived from an EMBL/GenBank/DDBJ whole genome shotgun (WGS) entry which is preliminary data.</text>
</comment>
<organism evidence="2 3">
    <name type="scientific">Pseudorhodoferax soli</name>
    <dbReference type="NCBI Taxonomy" id="545864"/>
    <lineage>
        <taxon>Bacteria</taxon>
        <taxon>Pseudomonadati</taxon>
        <taxon>Pseudomonadota</taxon>
        <taxon>Betaproteobacteria</taxon>
        <taxon>Burkholderiales</taxon>
        <taxon>Comamonadaceae</taxon>
    </lineage>
</organism>
<dbReference type="EMBL" id="QPJK01000001">
    <property type="protein sequence ID" value="RCW76461.1"/>
    <property type="molecule type" value="Genomic_DNA"/>
</dbReference>
<reference evidence="2 3" key="1">
    <citation type="submission" date="2018-07" db="EMBL/GenBank/DDBJ databases">
        <title>Genomic Encyclopedia of Type Strains, Phase IV (KMG-IV): sequencing the most valuable type-strain genomes for metagenomic binning, comparative biology and taxonomic classification.</title>
        <authorList>
            <person name="Goeker M."/>
        </authorList>
    </citation>
    <scope>NUCLEOTIDE SEQUENCE [LARGE SCALE GENOMIC DNA]</scope>
    <source>
        <strain evidence="2 3">DSM 21634</strain>
    </source>
</reference>
<protein>
    <submittedName>
        <fullName evidence="2">Uncharacterized protein DUF4255</fullName>
    </submittedName>
</protein>
<name>A0A368Y859_9BURK</name>
<keyword evidence="3" id="KW-1185">Reference proteome</keyword>
<dbReference type="OrthoDB" id="7560784at2"/>
<dbReference type="InterPro" id="IPR025351">
    <property type="entry name" value="Pvc16_N"/>
</dbReference>
<evidence type="ECO:0000259" key="1">
    <source>
        <dbReference type="Pfam" id="PF14065"/>
    </source>
</evidence>
<accession>A0A368Y859</accession>
<dbReference type="RefSeq" id="WP_114466521.1">
    <property type="nucleotide sequence ID" value="NZ_QPJK01000001.1"/>
</dbReference>